<evidence type="ECO:0000256" key="3">
    <source>
        <dbReference type="ARBA" id="ARBA00023163"/>
    </source>
</evidence>
<protein>
    <submittedName>
        <fullName evidence="5">Helix-turn-helix transcriptional regulator</fullName>
    </submittedName>
</protein>
<keyword evidence="2" id="KW-0238">DNA-binding</keyword>
<dbReference type="PANTHER" id="PTHR44688:SF16">
    <property type="entry name" value="DNA-BINDING TRANSCRIPTIONAL ACTIVATOR DEVR_DOSR"/>
    <property type="match status" value="1"/>
</dbReference>
<evidence type="ECO:0000259" key="4">
    <source>
        <dbReference type="PROSITE" id="PS50043"/>
    </source>
</evidence>
<dbReference type="EMBL" id="JAAKZY010000010">
    <property type="protein sequence ID" value="NGO07097.1"/>
    <property type="molecule type" value="Genomic_DNA"/>
</dbReference>
<organism evidence="5 6">
    <name type="scientific">Streptomyces scabichelini</name>
    <dbReference type="NCBI Taxonomy" id="2711217"/>
    <lineage>
        <taxon>Bacteria</taxon>
        <taxon>Bacillati</taxon>
        <taxon>Actinomycetota</taxon>
        <taxon>Actinomycetes</taxon>
        <taxon>Kitasatosporales</taxon>
        <taxon>Streptomycetaceae</taxon>
        <taxon>Streptomyces</taxon>
    </lineage>
</organism>
<dbReference type="PRINTS" id="PR00038">
    <property type="entry name" value="HTHLUXR"/>
</dbReference>
<accession>A0A6G4UZK1</accession>
<dbReference type="CDD" id="cd06170">
    <property type="entry name" value="LuxR_C_like"/>
    <property type="match status" value="1"/>
</dbReference>
<dbReference type="Gene3D" id="3.30.450.40">
    <property type="match status" value="1"/>
</dbReference>
<dbReference type="InterPro" id="IPR036388">
    <property type="entry name" value="WH-like_DNA-bd_sf"/>
</dbReference>
<keyword evidence="3" id="KW-0804">Transcription</keyword>
<dbReference type="Gene3D" id="1.10.10.10">
    <property type="entry name" value="Winged helix-like DNA-binding domain superfamily/Winged helix DNA-binding domain"/>
    <property type="match status" value="1"/>
</dbReference>
<evidence type="ECO:0000313" key="6">
    <source>
        <dbReference type="Proteomes" id="UP000472335"/>
    </source>
</evidence>
<dbReference type="PANTHER" id="PTHR44688">
    <property type="entry name" value="DNA-BINDING TRANSCRIPTIONAL ACTIVATOR DEVR_DOSR"/>
    <property type="match status" value="1"/>
</dbReference>
<dbReference type="GO" id="GO:0003677">
    <property type="term" value="F:DNA binding"/>
    <property type="evidence" value="ECO:0007669"/>
    <property type="project" value="UniProtKB-KW"/>
</dbReference>
<dbReference type="InterPro" id="IPR029016">
    <property type="entry name" value="GAF-like_dom_sf"/>
</dbReference>
<keyword evidence="6" id="KW-1185">Reference proteome</keyword>
<name>A0A6G4UZK1_9ACTN</name>
<dbReference type="RefSeq" id="WP_165255012.1">
    <property type="nucleotide sequence ID" value="NZ_JAAKZY010000010.1"/>
</dbReference>
<keyword evidence="1" id="KW-0805">Transcription regulation</keyword>
<dbReference type="SUPFAM" id="SSF46894">
    <property type="entry name" value="C-terminal effector domain of the bipartite response regulators"/>
    <property type="match status" value="1"/>
</dbReference>
<gene>
    <name evidence="5" type="ORF">G5C60_05370</name>
</gene>
<comment type="caution">
    <text evidence="5">The sequence shown here is derived from an EMBL/GenBank/DDBJ whole genome shotgun (WGS) entry which is preliminary data.</text>
</comment>
<evidence type="ECO:0000313" key="5">
    <source>
        <dbReference type="EMBL" id="NGO07097.1"/>
    </source>
</evidence>
<sequence length="347" mass="36852">MRRLQSDIERICRLGLDSRTLRSRVVARLGEDVAYDAFCFGTIDPWTLLVSDDVSDGIPPGNAELASHNEYLVADVDKFADLARTGRTVGILSHSVGGDLTRSARFRTVLPVIDARHELRAVFLADGECWGGLALFRRGDRADFTPREAALVRALSRPVAMALRRACARAAPVASSGSAGSAGPGVLVLDGEGRTLVANETARHWLDEIGPLAPHEVSAAARAGRGEEAYVRLRSRTGRWLSLWGSPLDGDPRGGASVVIQPAPASGITGMLALAYGLTAREREILEQVISGRSSTGIASVLSVSPYTVQDHVKSIFAKFGVRSRGQLVARALGCPPGESPHSEGGT</sequence>
<dbReference type="Pfam" id="PF00196">
    <property type="entry name" value="GerE"/>
    <property type="match status" value="1"/>
</dbReference>
<reference evidence="5 6" key="1">
    <citation type="submission" date="2020-02" db="EMBL/GenBank/DDBJ databases">
        <title>Whole-genome analyses of novel actinobacteria.</title>
        <authorList>
            <person name="Sahin N."/>
            <person name="Gencbay T."/>
        </authorList>
    </citation>
    <scope>NUCLEOTIDE SEQUENCE [LARGE SCALE GENOMIC DNA]</scope>
    <source>
        <strain evidence="5 6">HC44</strain>
    </source>
</reference>
<dbReference type="Proteomes" id="UP000472335">
    <property type="component" value="Unassembled WGS sequence"/>
</dbReference>
<dbReference type="GO" id="GO:0006355">
    <property type="term" value="P:regulation of DNA-templated transcription"/>
    <property type="evidence" value="ECO:0007669"/>
    <property type="project" value="InterPro"/>
</dbReference>
<evidence type="ECO:0000256" key="2">
    <source>
        <dbReference type="ARBA" id="ARBA00023125"/>
    </source>
</evidence>
<dbReference type="AlphaFoldDB" id="A0A6G4UZK1"/>
<dbReference type="SMART" id="SM00421">
    <property type="entry name" value="HTH_LUXR"/>
    <property type="match status" value="1"/>
</dbReference>
<evidence type="ECO:0000256" key="1">
    <source>
        <dbReference type="ARBA" id="ARBA00023015"/>
    </source>
</evidence>
<dbReference type="PROSITE" id="PS50043">
    <property type="entry name" value="HTH_LUXR_2"/>
    <property type="match status" value="1"/>
</dbReference>
<dbReference type="InterPro" id="IPR016032">
    <property type="entry name" value="Sig_transdc_resp-reg_C-effctor"/>
</dbReference>
<proteinExistence type="predicted"/>
<dbReference type="PROSITE" id="PS00622">
    <property type="entry name" value="HTH_LUXR_1"/>
    <property type="match status" value="1"/>
</dbReference>
<feature type="domain" description="HTH luxR-type" evidence="4">
    <location>
        <begin position="271"/>
        <end position="336"/>
    </location>
</feature>
<dbReference type="SUPFAM" id="SSF55781">
    <property type="entry name" value="GAF domain-like"/>
    <property type="match status" value="1"/>
</dbReference>
<dbReference type="InterPro" id="IPR000792">
    <property type="entry name" value="Tscrpt_reg_LuxR_C"/>
</dbReference>